<name>A0A4S8KZV8_DENBC</name>
<keyword evidence="2" id="KW-1185">Reference proteome</keyword>
<protein>
    <submittedName>
        <fullName evidence="1">Uncharacterized protein</fullName>
    </submittedName>
</protein>
<dbReference type="AlphaFoldDB" id="A0A4S8KZV8"/>
<gene>
    <name evidence="1" type="ORF">K435DRAFT_809049</name>
</gene>
<dbReference type="Proteomes" id="UP000297245">
    <property type="component" value="Unassembled WGS sequence"/>
</dbReference>
<sequence>MPGALSLTSEIADELNMMFHLNNESNFWGACSAFTHQERSKERPKVDILFNLHDASKAVTIIAYRIAISNDARSLQQQDVLRRGTLDWPALLPADLHPIWLGSNIGADDS</sequence>
<accession>A0A4S8KZV8</accession>
<organism evidence="1 2">
    <name type="scientific">Dendrothele bispora (strain CBS 962.96)</name>
    <dbReference type="NCBI Taxonomy" id="1314807"/>
    <lineage>
        <taxon>Eukaryota</taxon>
        <taxon>Fungi</taxon>
        <taxon>Dikarya</taxon>
        <taxon>Basidiomycota</taxon>
        <taxon>Agaricomycotina</taxon>
        <taxon>Agaricomycetes</taxon>
        <taxon>Agaricomycetidae</taxon>
        <taxon>Agaricales</taxon>
        <taxon>Agaricales incertae sedis</taxon>
        <taxon>Dendrothele</taxon>
    </lineage>
</organism>
<evidence type="ECO:0000313" key="2">
    <source>
        <dbReference type="Proteomes" id="UP000297245"/>
    </source>
</evidence>
<dbReference type="EMBL" id="ML179806">
    <property type="protein sequence ID" value="THU81473.1"/>
    <property type="molecule type" value="Genomic_DNA"/>
</dbReference>
<evidence type="ECO:0000313" key="1">
    <source>
        <dbReference type="EMBL" id="THU81473.1"/>
    </source>
</evidence>
<reference evidence="1 2" key="1">
    <citation type="journal article" date="2019" name="Nat. Ecol. Evol.">
        <title>Megaphylogeny resolves global patterns of mushroom evolution.</title>
        <authorList>
            <person name="Varga T."/>
            <person name="Krizsan K."/>
            <person name="Foldi C."/>
            <person name="Dima B."/>
            <person name="Sanchez-Garcia M."/>
            <person name="Sanchez-Ramirez S."/>
            <person name="Szollosi G.J."/>
            <person name="Szarkandi J.G."/>
            <person name="Papp V."/>
            <person name="Albert L."/>
            <person name="Andreopoulos W."/>
            <person name="Angelini C."/>
            <person name="Antonin V."/>
            <person name="Barry K.W."/>
            <person name="Bougher N.L."/>
            <person name="Buchanan P."/>
            <person name="Buyck B."/>
            <person name="Bense V."/>
            <person name="Catcheside P."/>
            <person name="Chovatia M."/>
            <person name="Cooper J."/>
            <person name="Damon W."/>
            <person name="Desjardin D."/>
            <person name="Finy P."/>
            <person name="Geml J."/>
            <person name="Haridas S."/>
            <person name="Hughes K."/>
            <person name="Justo A."/>
            <person name="Karasinski D."/>
            <person name="Kautmanova I."/>
            <person name="Kiss B."/>
            <person name="Kocsube S."/>
            <person name="Kotiranta H."/>
            <person name="LaButti K.M."/>
            <person name="Lechner B.E."/>
            <person name="Liimatainen K."/>
            <person name="Lipzen A."/>
            <person name="Lukacs Z."/>
            <person name="Mihaltcheva S."/>
            <person name="Morgado L.N."/>
            <person name="Niskanen T."/>
            <person name="Noordeloos M.E."/>
            <person name="Ohm R.A."/>
            <person name="Ortiz-Santana B."/>
            <person name="Ovrebo C."/>
            <person name="Racz N."/>
            <person name="Riley R."/>
            <person name="Savchenko A."/>
            <person name="Shiryaev A."/>
            <person name="Soop K."/>
            <person name="Spirin V."/>
            <person name="Szebenyi C."/>
            <person name="Tomsovsky M."/>
            <person name="Tulloss R.E."/>
            <person name="Uehling J."/>
            <person name="Grigoriev I.V."/>
            <person name="Vagvolgyi C."/>
            <person name="Papp T."/>
            <person name="Martin F.M."/>
            <person name="Miettinen O."/>
            <person name="Hibbett D.S."/>
            <person name="Nagy L.G."/>
        </authorList>
    </citation>
    <scope>NUCLEOTIDE SEQUENCE [LARGE SCALE GENOMIC DNA]</scope>
    <source>
        <strain evidence="1 2">CBS 962.96</strain>
    </source>
</reference>
<proteinExistence type="predicted"/>